<keyword evidence="2" id="KW-1185">Reference proteome</keyword>
<accession>A0AAJ0GVU0</accession>
<protein>
    <submittedName>
        <fullName evidence="1">Uncharacterized protein</fullName>
    </submittedName>
</protein>
<dbReference type="RefSeq" id="XP_062722705.1">
    <property type="nucleotide sequence ID" value="XM_062862075.1"/>
</dbReference>
<dbReference type="EMBL" id="JAUDZG010000003">
    <property type="protein sequence ID" value="KAK3306925.1"/>
    <property type="molecule type" value="Genomic_DNA"/>
</dbReference>
<sequence length="112" mass="12153">MVLFLTAPDRSCPAVGLVWLVCSCSAWDQASYVTFNAVSHDFSHVDIPSVRVLVYTRAFRRYSQGVRSVSVSCSVSFAFPCPAPSPACLLTGMATPSDFPLRSCACIMQSCF</sequence>
<reference evidence="1" key="1">
    <citation type="journal article" date="2023" name="Mol. Phylogenet. Evol.">
        <title>Genome-scale phylogeny and comparative genomics of the fungal order Sordariales.</title>
        <authorList>
            <person name="Hensen N."/>
            <person name="Bonometti L."/>
            <person name="Westerberg I."/>
            <person name="Brannstrom I.O."/>
            <person name="Guillou S."/>
            <person name="Cros-Aarteil S."/>
            <person name="Calhoun S."/>
            <person name="Haridas S."/>
            <person name="Kuo A."/>
            <person name="Mondo S."/>
            <person name="Pangilinan J."/>
            <person name="Riley R."/>
            <person name="LaButti K."/>
            <person name="Andreopoulos B."/>
            <person name="Lipzen A."/>
            <person name="Chen C."/>
            <person name="Yan M."/>
            <person name="Daum C."/>
            <person name="Ng V."/>
            <person name="Clum A."/>
            <person name="Steindorff A."/>
            <person name="Ohm R.A."/>
            <person name="Martin F."/>
            <person name="Silar P."/>
            <person name="Natvig D.O."/>
            <person name="Lalanne C."/>
            <person name="Gautier V."/>
            <person name="Ament-Velasquez S.L."/>
            <person name="Kruys A."/>
            <person name="Hutchinson M.I."/>
            <person name="Powell A.J."/>
            <person name="Barry K."/>
            <person name="Miller A.N."/>
            <person name="Grigoriev I.V."/>
            <person name="Debuchy R."/>
            <person name="Gladieux P."/>
            <person name="Hiltunen Thoren M."/>
            <person name="Johannesson H."/>
        </authorList>
    </citation>
    <scope>NUCLEOTIDE SEQUENCE</scope>
    <source>
        <strain evidence="1">CBS 333.67</strain>
    </source>
</reference>
<evidence type="ECO:0000313" key="1">
    <source>
        <dbReference type="EMBL" id="KAK3306925.1"/>
    </source>
</evidence>
<dbReference type="AlphaFoldDB" id="A0AAJ0GVU0"/>
<dbReference type="Proteomes" id="UP001273166">
    <property type="component" value="Unassembled WGS sequence"/>
</dbReference>
<dbReference type="GeneID" id="87880904"/>
<comment type="caution">
    <text evidence="1">The sequence shown here is derived from an EMBL/GenBank/DDBJ whole genome shotgun (WGS) entry which is preliminary data.</text>
</comment>
<name>A0AAJ0GVU0_9PEZI</name>
<reference evidence="1" key="2">
    <citation type="submission" date="2023-06" db="EMBL/GenBank/DDBJ databases">
        <authorList>
            <consortium name="Lawrence Berkeley National Laboratory"/>
            <person name="Mondo S.J."/>
            <person name="Hensen N."/>
            <person name="Bonometti L."/>
            <person name="Westerberg I."/>
            <person name="Brannstrom I.O."/>
            <person name="Guillou S."/>
            <person name="Cros-Aarteil S."/>
            <person name="Calhoun S."/>
            <person name="Haridas S."/>
            <person name="Kuo A."/>
            <person name="Pangilinan J."/>
            <person name="Riley R."/>
            <person name="Labutti K."/>
            <person name="Andreopoulos B."/>
            <person name="Lipzen A."/>
            <person name="Chen C."/>
            <person name="Yanf M."/>
            <person name="Daum C."/>
            <person name="Ng V."/>
            <person name="Clum A."/>
            <person name="Steindorff A."/>
            <person name="Ohm R."/>
            <person name="Martin F."/>
            <person name="Silar P."/>
            <person name="Natvig D."/>
            <person name="Lalanne C."/>
            <person name="Gautier V."/>
            <person name="Ament-Velasquez S.L."/>
            <person name="Kruys A."/>
            <person name="Hutchinson M.I."/>
            <person name="Powell A.J."/>
            <person name="Barry K."/>
            <person name="Miller A.N."/>
            <person name="Grigoriev I.V."/>
            <person name="Debuchy R."/>
            <person name="Gladieux P."/>
            <person name="Thoren M.H."/>
            <person name="Johannesson H."/>
        </authorList>
    </citation>
    <scope>NUCLEOTIDE SEQUENCE</scope>
    <source>
        <strain evidence="1">CBS 333.67</strain>
    </source>
</reference>
<organism evidence="1 2">
    <name type="scientific">Chaetomium strumarium</name>
    <dbReference type="NCBI Taxonomy" id="1170767"/>
    <lineage>
        <taxon>Eukaryota</taxon>
        <taxon>Fungi</taxon>
        <taxon>Dikarya</taxon>
        <taxon>Ascomycota</taxon>
        <taxon>Pezizomycotina</taxon>
        <taxon>Sordariomycetes</taxon>
        <taxon>Sordariomycetidae</taxon>
        <taxon>Sordariales</taxon>
        <taxon>Chaetomiaceae</taxon>
        <taxon>Chaetomium</taxon>
    </lineage>
</organism>
<gene>
    <name evidence="1" type="ORF">B0T15DRAFT_157604</name>
</gene>
<proteinExistence type="predicted"/>
<evidence type="ECO:0000313" key="2">
    <source>
        <dbReference type="Proteomes" id="UP001273166"/>
    </source>
</evidence>